<evidence type="ECO:0000313" key="1">
    <source>
        <dbReference type="EMBL" id="CAJ2499933.1"/>
    </source>
</evidence>
<name>A0AAI8V7V1_9PEZI</name>
<dbReference type="EMBL" id="CAUWAG010000003">
    <property type="protein sequence ID" value="CAJ2499933.1"/>
    <property type="molecule type" value="Genomic_DNA"/>
</dbReference>
<comment type="caution">
    <text evidence="1">The sequence shown here is derived from an EMBL/GenBank/DDBJ whole genome shotgun (WGS) entry which is preliminary data.</text>
</comment>
<gene>
    <name evidence="1" type="ORF">KHLLAP_LOCUS401</name>
</gene>
<protein>
    <submittedName>
        <fullName evidence="1">Uu.00g027860.m01.CDS01</fullName>
    </submittedName>
</protein>
<evidence type="ECO:0000313" key="2">
    <source>
        <dbReference type="Proteomes" id="UP001295740"/>
    </source>
</evidence>
<sequence>MTTMTAQMENTNTRDFAKATTRLIRPCKEFPAQAEKYVRSIFKEKPSNLDLAATELVPLYGLNDNASHDVVARVQTQAIFVCPELQEHLGEFVLLYLNGEWSLPVGDWRATIKLIQQHKKDPTWHSSKCPVQPDWTVNHFYARFLLRMLREVRYPVKETKMLGWLRRADHEDVYWVLFHALMYLQLDIMQFNRSHAPLRDVASHYANKFPGVGTCL</sequence>
<keyword evidence="2" id="KW-1185">Reference proteome</keyword>
<dbReference type="Proteomes" id="UP001295740">
    <property type="component" value="Unassembled WGS sequence"/>
</dbReference>
<organism evidence="1 2">
    <name type="scientific">Anthostomella pinea</name>
    <dbReference type="NCBI Taxonomy" id="933095"/>
    <lineage>
        <taxon>Eukaryota</taxon>
        <taxon>Fungi</taxon>
        <taxon>Dikarya</taxon>
        <taxon>Ascomycota</taxon>
        <taxon>Pezizomycotina</taxon>
        <taxon>Sordariomycetes</taxon>
        <taxon>Xylariomycetidae</taxon>
        <taxon>Xylariales</taxon>
        <taxon>Xylariaceae</taxon>
        <taxon>Anthostomella</taxon>
    </lineage>
</organism>
<proteinExistence type="predicted"/>
<dbReference type="AlphaFoldDB" id="A0AAI8V7V1"/>
<accession>A0AAI8V7V1</accession>
<reference evidence="1" key="1">
    <citation type="submission" date="2023-10" db="EMBL/GenBank/DDBJ databases">
        <authorList>
            <person name="Hackl T."/>
        </authorList>
    </citation>
    <scope>NUCLEOTIDE SEQUENCE</scope>
</reference>